<organism evidence="1 2">
    <name type="scientific">Ketobacter alkanivorans</name>
    <dbReference type="NCBI Taxonomy" id="1917421"/>
    <lineage>
        <taxon>Bacteria</taxon>
        <taxon>Pseudomonadati</taxon>
        <taxon>Pseudomonadota</taxon>
        <taxon>Gammaproteobacteria</taxon>
        <taxon>Pseudomonadales</taxon>
        <taxon>Ketobacteraceae</taxon>
        <taxon>Ketobacter</taxon>
    </lineage>
</organism>
<evidence type="ECO:0000313" key="1">
    <source>
        <dbReference type="EMBL" id="AUM12696.1"/>
    </source>
</evidence>
<name>A0A2K9LK07_9GAMM</name>
<dbReference type="EMBL" id="CP022684">
    <property type="protein sequence ID" value="AUM12696.1"/>
    <property type="molecule type" value="Genomic_DNA"/>
</dbReference>
<dbReference type="AlphaFoldDB" id="A0A2K9LK07"/>
<protein>
    <submittedName>
        <fullName evidence="1">Uncharacterized protein</fullName>
    </submittedName>
</protein>
<dbReference type="Proteomes" id="UP000235116">
    <property type="component" value="Chromosome"/>
</dbReference>
<accession>A0A2K9LK07</accession>
<evidence type="ECO:0000313" key="2">
    <source>
        <dbReference type="Proteomes" id="UP000235116"/>
    </source>
</evidence>
<gene>
    <name evidence="1" type="ORF">Kalk_09830</name>
</gene>
<reference evidence="2" key="1">
    <citation type="submission" date="2017-08" db="EMBL/GenBank/DDBJ databases">
        <title>Direct submision.</title>
        <authorList>
            <person name="Kim S.-J."/>
            <person name="Rhee S.-K."/>
        </authorList>
    </citation>
    <scope>NUCLEOTIDE SEQUENCE [LARGE SCALE GENOMIC DNA]</scope>
    <source>
        <strain evidence="2">GI5</strain>
    </source>
</reference>
<keyword evidence="2" id="KW-1185">Reference proteome</keyword>
<sequence length="99" mass="11514">MPNTKEARTISRAINFFQGPIGKTYQVWPHFNGFLQRCFNRWFKNVGQIADRHYIQLYRLLTSKPTALPQITTQRIHVLGTNRIHLGEVVTPHALTDQV</sequence>
<proteinExistence type="predicted"/>
<dbReference type="KEGG" id="kak:Kalk_09830"/>